<dbReference type="PANTHER" id="PTHR11086:SF18">
    <property type="entry name" value="DEOXYCYTIDYLATE DEAMINASE"/>
    <property type="match status" value="1"/>
</dbReference>
<dbReference type="InterPro" id="IPR027417">
    <property type="entry name" value="P-loop_NTPase"/>
</dbReference>
<dbReference type="AlphaFoldDB" id="A0AAD0QIK8"/>
<dbReference type="InterPro" id="IPR016193">
    <property type="entry name" value="Cytidine_deaminase-like"/>
</dbReference>
<organism evidence="4 5">
    <name type="scientific">Aliarcobacter trophiarum LMG 25534</name>
    <dbReference type="NCBI Taxonomy" id="1032241"/>
    <lineage>
        <taxon>Bacteria</taxon>
        <taxon>Pseudomonadati</taxon>
        <taxon>Campylobacterota</taxon>
        <taxon>Epsilonproteobacteria</taxon>
        <taxon>Campylobacterales</taxon>
        <taxon>Arcobacteraceae</taxon>
        <taxon>Aliarcobacter</taxon>
    </lineage>
</organism>
<name>A0AAD0QIK8_9BACT</name>
<feature type="domain" description="CMP/dCMP-type deaminase" evidence="3">
    <location>
        <begin position="440"/>
        <end position="645"/>
    </location>
</feature>
<keyword evidence="2" id="KW-0175">Coiled coil</keyword>
<dbReference type="GO" id="GO:0005737">
    <property type="term" value="C:cytoplasm"/>
    <property type="evidence" value="ECO:0007669"/>
    <property type="project" value="TreeGrafter"/>
</dbReference>
<reference evidence="4 5" key="1">
    <citation type="submission" date="2018-07" db="EMBL/GenBank/DDBJ databases">
        <title>Complete genome of the Arcobacter trophiarum type strain LMG 25534.</title>
        <authorList>
            <person name="Miller W.G."/>
            <person name="Yee E."/>
        </authorList>
    </citation>
    <scope>NUCLEOTIDE SEQUENCE [LARGE SCALE GENOMIC DNA]</scope>
    <source>
        <strain evidence="4 5">LMG 25534</strain>
    </source>
</reference>
<keyword evidence="1" id="KW-0378">Hydrolase</keyword>
<protein>
    <submittedName>
        <fullName evidence="4">Deoxycytidylate deaminase domain-containing protein</fullName>
    </submittedName>
</protein>
<evidence type="ECO:0000313" key="4">
    <source>
        <dbReference type="EMBL" id="AXK48567.1"/>
    </source>
</evidence>
<dbReference type="PANTHER" id="PTHR11086">
    <property type="entry name" value="DEOXYCYTIDYLATE DEAMINASE-RELATED"/>
    <property type="match status" value="1"/>
</dbReference>
<evidence type="ECO:0000259" key="3">
    <source>
        <dbReference type="PROSITE" id="PS51747"/>
    </source>
</evidence>
<dbReference type="Gene3D" id="3.40.50.300">
    <property type="entry name" value="P-loop containing nucleotide triphosphate hydrolases"/>
    <property type="match status" value="1"/>
</dbReference>
<evidence type="ECO:0000313" key="5">
    <source>
        <dbReference type="Proteomes" id="UP000254504"/>
    </source>
</evidence>
<sequence length="673" mass="79183">MKNKIEKIYENRQNFVVIGLTGKTGSGCSTVAQILKQGYTDYDSPDCKLTNIQNRKASIIKKFASINFKENHKKFKIIKPSTILMMLFLFDNKIIIEKIRAFYKLLDIKDDEIDIYKKEQEYKKELEKEFIELKEIIKILDLLNKKNEIFKDFFNFIKNVKLENKDEIKKNIKNIKKKYKEKLANETEEELKNEIISILGIKKEIKFINYKLEFSKFKELKKESLTQENIEFKINLKREIFHDFLDKYSKKHSGKFIELYEKYDKLIKEKRGSKELTIKNLQLIGDLVREHIDIYQLPTYCNYLIKAYRQETKKNKSSCYIVIDSLKNPFEIVFFKERYSAYYTFSIHSKDEIMKQRLKDLGYNDKEIENIHNREENKDENDKQKGSLDSVKDFKSLNVTECVQRSDIYIDNNNDKKDTLYRQIFKYLSLIVHPGLVTPSNDEIIMQLALTAKLNSGCISRQVGAVILNKHGSVKSIGWNDVPEGQTPCLLRSHSELLDNSISNIYSKYEKTKFREHNKFKYIFSIEKPKEQKYNQYKSSNEKGLNDSFCFKTIQNKIDGDKNQVYTRSLHAEENAFLQASKFGNSEILGGQLFTTASPCFLCAKKAYQLGIKRIVYIEAYPDISNEQVFDIGTHEIEIIHFRGAIGLAYQKLYEPLFPYKDELKALNEVKNK</sequence>
<accession>A0AAD0QIK8</accession>
<dbReference type="KEGG" id="atp:ATR_0698"/>
<dbReference type="InterPro" id="IPR002125">
    <property type="entry name" value="CMP_dCMP_dom"/>
</dbReference>
<dbReference type="SUPFAM" id="SSF53927">
    <property type="entry name" value="Cytidine deaminase-like"/>
    <property type="match status" value="1"/>
</dbReference>
<dbReference type="InterPro" id="IPR015517">
    <property type="entry name" value="dCMP_deaminase-rel"/>
</dbReference>
<evidence type="ECO:0000256" key="2">
    <source>
        <dbReference type="SAM" id="Coils"/>
    </source>
</evidence>
<dbReference type="EMBL" id="CP031367">
    <property type="protein sequence ID" value="AXK48567.1"/>
    <property type="molecule type" value="Genomic_DNA"/>
</dbReference>
<dbReference type="PROSITE" id="PS51747">
    <property type="entry name" value="CYT_DCMP_DEAMINASES_2"/>
    <property type="match status" value="1"/>
</dbReference>
<dbReference type="GO" id="GO:0004132">
    <property type="term" value="F:dCMP deaminase activity"/>
    <property type="evidence" value="ECO:0007669"/>
    <property type="project" value="TreeGrafter"/>
</dbReference>
<proteinExistence type="predicted"/>
<dbReference type="Pfam" id="PF00383">
    <property type="entry name" value="dCMP_cyt_deam_1"/>
    <property type="match status" value="1"/>
</dbReference>
<evidence type="ECO:0000256" key="1">
    <source>
        <dbReference type="ARBA" id="ARBA00022801"/>
    </source>
</evidence>
<dbReference type="Proteomes" id="UP000254504">
    <property type="component" value="Chromosome"/>
</dbReference>
<dbReference type="Gene3D" id="3.40.140.10">
    <property type="entry name" value="Cytidine Deaminase, domain 2"/>
    <property type="match status" value="1"/>
</dbReference>
<dbReference type="RefSeq" id="WP_170126879.1">
    <property type="nucleotide sequence ID" value="NZ_CP031367.1"/>
</dbReference>
<feature type="coiled-coil region" evidence="2">
    <location>
        <begin position="116"/>
        <end position="189"/>
    </location>
</feature>
<gene>
    <name evidence="4" type="ORF">ATR_0698</name>
</gene>